<evidence type="ECO:0000256" key="5">
    <source>
        <dbReference type="ARBA" id="ARBA00022553"/>
    </source>
</evidence>
<feature type="transmembrane region" description="Helical" evidence="10">
    <location>
        <begin position="149"/>
        <end position="169"/>
    </location>
</feature>
<keyword evidence="8 13" id="KW-0418">Kinase</keyword>
<dbReference type="Proteomes" id="UP001620514">
    <property type="component" value="Unassembled WGS sequence"/>
</dbReference>
<dbReference type="Pfam" id="PF02518">
    <property type="entry name" value="HATPase_c"/>
    <property type="match status" value="1"/>
</dbReference>
<dbReference type="InterPro" id="IPR036097">
    <property type="entry name" value="HisK_dim/P_sf"/>
</dbReference>
<evidence type="ECO:0000256" key="9">
    <source>
        <dbReference type="ARBA" id="ARBA00022840"/>
    </source>
</evidence>
<evidence type="ECO:0000256" key="1">
    <source>
        <dbReference type="ARBA" id="ARBA00000085"/>
    </source>
</evidence>
<keyword evidence="10" id="KW-0472">Membrane</keyword>
<evidence type="ECO:0000256" key="8">
    <source>
        <dbReference type="ARBA" id="ARBA00022777"/>
    </source>
</evidence>
<name>A0ABW8MTF0_9BURK</name>
<keyword evidence="14" id="KW-1185">Reference proteome</keyword>
<dbReference type="InterPro" id="IPR005467">
    <property type="entry name" value="His_kinase_dom"/>
</dbReference>
<keyword evidence="6 13" id="KW-0808">Transferase</keyword>
<dbReference type="EC" id="2.7.13.3" evidence="3"/>
<comment type="catalytic activity">
    <reaction evidence="1">
        <text>ATP + protein L-histidine = ADP + protein N-phospho-L-histidine.</text>
        <dbReference type="EC" id="2.7.13.3"/>
    </reaction>
</comment>
<dbReference type="InterPro" id="IPR003594">
    <property type="entry name" value="HATPase_dom"/>
</dbReference>
<keyword evidence="10" id="KW-0812">Transmembrane</keyword>
<evidence type="ECO:0000259" key="12">
    <source>
        <dbReference type="PROSITE" id="PS50885"/>
    </source>
</evidence>
<reference evidence="13 14" key="2">
    <citation type="submission" date="2024-11" db="EMBL/GenBank/DDBJ databases">
        <title>Using genomics to understand microbial adaptation to soil warming.</title>
        <authorList>
            <person name="Deangelis K.M. PhD."/>
        </authorList>
    </citation>
    <scope>NUCLEOTIDE SEQUENCE [LARGE SCALE GENOMIC DNA]</scope>
    <source>
        <strain evidence="13 14">GAS97</strain>
    </source>
</reference>
<feature type="transmembrane region" description="Helical" evidence="10">
    <location>
        <begin position="15"/>
        <end position="37"/>
    </location>
</feature>
<dbReference type="SUPFAM" id="SSF47384">
    <property type="entry name" value="Homodimeric domain of signal transducing histidine kinase"/>
    <property type="match status" value="1"/>
</dbReference>
<protein>
    <recommendedName>
        <fullName evidence="3">histidine kinase</fullName>
        <ecNumber evidence="3">2.7.13.3</ecNumber>
    </recommendedName>
</protein>
<dbReference type="CDD" id="cd00082">
    <property type="entry name" value="HisKA"/>
    <property type="match status" value="1"/>
</dbReference>
<feature type="domain" description="Histidine kinase" evidence="11">
    <location>
        <begin position="229"/>
        <end position="437"/>
    </location>
</feature>
<dbReference type="InterPro" id="IPR004358">
    <property type="entry name" value="Sig_transdc_His_kin-like_C"/>
</dbReference>
<dbReference type="PANTHER" id="PTHR44936">
    <property type="entry name" value="SENSOR PROTEIN CREC"/>
    <property type="match status" value="1"/>
</dbReference>
<reference evidence="13 14" key="1">
    <citation type="submission" date="2024-10" db="EMBL/GenBank/DDBJ databases">
        <authorList>
            <person name="Deangelis K."/>
            <person name="Huntemann M."/>
            <person name="Clum A."/>
            <person name="Wang J."/>
            <person name="Palaniappan K."/>
            <person name="Ritter S."/>
            <person name="Chen I.-M."/>
            <person name="Stamatis D."/>
            <person name="Reddy T."/>
            <person name="O'Malley R."/>
            <person name="Daum C."/>
            <person name="Ng V."/>
            <person name="Ivanova N."/>
            <person name="Kyrpides N."/>
            <person name="Woyke T."/>
        </authorList>
    </citation>
    <scope>NUCLEOTIDE SEQUENCE [LARGE SCALE GENOMIC DNA]</scope>
    <source>
        <strain evidence="13 14">GAS97</strain>
    </source>
</reference>
<sequence>MHKPMYKLLRPLNTIFGRLALLSVGLLVMMQLTWLVIVDRERGIIEADHVSRLVRLVLDPAASAADGSSERLATALGLRFVDAGTRPAPLECPPPCADSDGPFETTLRAHLPPQSRVVFDHTETLMWVRYGSSPRWLVIPASVPPVSRLLSASALMLFLAIFIALLGAWQIQKPVLRLARAAREFRLGHRPPMVLANGPSEVRGLIGDFNEMARELSDAEQERAVMLAGVAHDLRAPITRIQVRANLVPDTAARNGFFHDTESLAQIVTQFLDFARDAETDAHAPWISVDAFCRRHYAEAEADVDGNDVLAREPLFVLGLQAGDDFCLPAVELDRILSNLVENAFTYGAPPLCIATSRSNGRDRLSVRDHGKGMPEAHFARALRPFVRIDPARGGDAHCGLGLTIVRRLTRRYGGDLSMHNADGGGLAVVLDFPSRMRT</sequence>
<accession>A0ABW8MTF0</accession>
<evidence type="ECO:0000256" key="3">
    <source>
        <dbReference type="ARBA" id="ARBA00012438"/>
    </source>
</evidence>
<dbReference type="SMART" id="SM00387">
    <property type="entry name" value="HATPase_c"/>
    <property type="match status" value="1"/>
</dbReference>
<evidence type="ECO:0000256" key="6">
    <source>
        <dbReference type="ARBA" id="ARBA00022679"/>
    </source>
</evidence>
<dbReference type="PRINTS" id="PR00344">
    <property type="entry name" value="BCTRLSENSOR"/>
</dbReference>
<evidence type="ECO:0000256" key="7">
    <source>
        <dbReference type="ARBA" id="ARBA00022741"/>
    </source>
</evidence>
<dbReference type="InterPro" id="IPR003661">
    <property type="entry name" value="HisK_dim/P_dom"/>
</dbReference>
<gene>
    <name evidence="13" type="ORF">ABH943_007020</name>
</gene>
<dbReference type="PROSITE" id="PS50109">
    <property type="entry name" value="HIS_KIN"/>
    <property type="match status" value="1"/>
</dbReference>
<organism evidence="13 14">
    <name type="scientific">Caballeronia udeis</name>
    <dbReference type="NCBI Taxonomy" id="1232866"/>
    <lineage>
        <taxon>Bacteria</taxon>
        <taxon>Pseudomonadati</taxon>
        <taxon>Pseudomonadota</taxon>
        <taxon>Betaproteobacteria</taxon>
        <taxon>Burkholderiales</taxon>
        <taxon>Burkholderiaceae</taxon>
        <taxon>Caballeronia</taxon>
    </lineage>
</organism>
<evidence type="ECO:0000256" key="2">
    <source>
        <dbReference type="ARBA" id="ARBA00004651"/>
    </source>
</evidence>
<dbReference type="InterPro" id="IPR003660">
    <property type="entry name" value="HAMP_dom"/>
</dbReference>
<dbReference type="SUPFAM" id="SSF55874">
    <property type="entry name" value="ATPase domain of HSP90 chaperone/DNA topoisomerase II/histidine kinase"/>
    <property type="match status" value="1"/>
</dbReference>
<evidence type="ECO:0000313" key="13">
    <source>
        <dbReference type="EMBL" id="MFK4446988.1"/>
    </source>
</evidence>
<evidence type="ECO:0000256" key="10">
    <source>
        <dbReference type="SAM" id="Phobius"/>
    </source>
</evidence>
<dbReference type="InterPro" id="IPR050980">
    <property type="entry name" value="2C_sensor_his_kinase"/>
</dbReference>
<dbReference type="Gene3D" id="1.10.287.130">
    <property type="match status" value="1"/>
</dbReference>
<dbReference type="PROSITE" id="PS50885">
    <property type="entry name" value="HAMP"/>
    <property type="match status" value="1"/>
</dbReference>
<dbReference type="InterPro" id="IPR036890">
    <property type="entry name" value="HATPase_C_sf"/>
</dbReference>
<feature type="domain" description="HAMP" evidence="12">
    <location>
        <begin position="169"/>
        <end position="221"/>
    </location>
</feature>
<evidence type="ECO:0000256" key="4">
    <source>
        <dbReference type="ARBA" id="ARBA00022475"/>
    </source>
</evidence>
<dbReference type="EMBL" id="JBIYDN010000030">
    <property type="protein sequence ID" value="MFK4446988.1"/>
    <property type="molecule type" value="Genomic_DNA"/>
</dbReference>
<evidence type="ECO:0000259" key="11">
    <source>
        <dbReference type="PROSITE" id="PS50109"/>
    </source>
</evidence>
<dbReference type="Pfam" id="PF00672">
    <property type="entry name" value="HAMP"/>
    <property type="match status" value="1"/>
</dbReference>
<dbReference type="Gene3D" id="3.30.565.10">
    <property type="entry name" value="Histidine kinase-like ATPase, C-terminal domain"/>
    <property type="match status" value="1"/>
</dbReference>
<evidence type="ECO:0000313" key="14">
    <source>
        <dbReference type="Proteomes" id="UP001620514"/>
    </source>
</evidence>
<dbReference type="RefSeq" id="WP_404612266.1">
    <property type="nucleotide sequence ID" value="NZ_JBIYDN010000030.1"/>
</dbReference>
<keyword evidence="7" id="KW-0547">Nucleotide-binding</keyword>
<comment type="subcellular location">
    <subcellularLocation>
        <location evidence="2">Cell membrane</location>
        <topology evidence="2">Multi-pass membrane protein</topology>
    </subcellularLocation>
</comment>
<keyword evidence="9" id="KW-0067">ATP-binding</keyword>
<dbReference type="GO" id="GO:0004673">
    <property type="term" value="F:protein histidine kinase activity"/>
    <property type="evidence" value="ECO:0007669"/>
    <property type="project" value="UniProtKB-EC"/>
</dbReference>
<proteinExistence type="predicted"/>
<comment type="caution">
    <text evidence="13">The sequence shown here is derived from an EMBL/GenBank/DDBJ whole genome shotgun (WGS) entry which is preliminary data.</text>
</comment>
<dbReference type="PANTHER" id="PTHR44936:SF10">
    <property type="entry name" value="SENSOR PROTEIN RSTB"/>
    <property type="match status" value="1"/>
</dbReference>
<dbReference type="SMART" id="SM00304">
    <property type="entry name" value="HAMP"/>
    <property type="match status" value="1"/>
</dbReference>
<keyword evidence="10" id="KW-1133">Transmembrane helix</keyword>
<keyword evidence="5" id="KW-0597">Phosphoprotein</keyword>
<keyword evidence="4" id="KW-1003">Cell membrane</keyword>
<dbReference type="SMART" id="SM00388">
    <property type="entry name" value="HisKA"/>
    <property type="match status" value="1"/>
</dbReference>